<feature type="transmembrane region" description="Helical" evidence="1">
    <location>
        <begin position="44"/>
        <end position="64"/>
    </location>
</feature>
<sequence length="135" mass="13790">MRSTGLCLPAAAAAAAAAVAAAAARFFSIAVTFCIAFSSSDPSAAAAAAARLISIAVTFCIDFSSSDPSAFSRSTIDIAGLPLVANIFVALANPFCCGLASAVDSVLLVTAGSLFFFQDFFFLLTFVGFWNTFTT</sequence>
<reference evidence="2" key="1">
    <citation type="submission" date="2018-01" db="EMBL/GenBank/DDBJ databases">
        <title>An insight into the sialome of Amazonian anophelines.</title>
        <authorList>
            <person name="Ribeiro J.M."/>
            <person name="Scarpassa V."/>
            <person name="Calvo E."/>
        </authorList>
    </citation>
    <scope>NUCLEOTIDE SEQUENCE</scope>
</reference>
<dbReference type="AlphaFoldDB" id="A0A2M4DBH5"/>
<keyword evidence="1" id="KW-0812">Transmembrane</keyword>
<accession>A0A2M4DBH5</accession>
<dbReference type="EMBL" id="GGFL01010691">
    <property type="protein sequence ID" value="MBW74869.1"/>
    <property type="molecule type" value="Transcribed_RNA"/>
</dbReference>
<feature type="transmembrane region" description="Helical" evidence="1">
    <location>
        <begin position="107"/>
        <end position="130"/>
    </location>
</feature>
<protein>
    <submittedName>
        <fullName evidence="2">Uncharacterized protein</fullName>
    </submittedName>
</protein>
<name>A0A2M4DBH5_ANODA</name>
<keyword evidence="1" id="KW-1133">Transmembrane helix</keyword>
<proteinExistence type="predicted"/>
<evidence type="ECO:0000256" key="1">
    <source>
        <dbReference type="SAM" id="Phobius"/>
    </source>
</evidence>
<evidence type="ECO:0000313" key="2">
    <source>
        <dbReference type="EMBL" id="MBW74869.1"/>
    </source>
</evidence>
<feature type="transmembrane region" description="Helical" evidence="1">
    <location>
        <begin position="76"/>
        <end position="101"/>
    </location>
</feature>
<keyword evidence="1" id="KW-0472">Membrane</keyword>
<organism evidence="2">
    <name type="scientific">Anopheles darlingi</name>
    <name type="common">Mosquito</name>
    <dbReference type="NCBI Taxonomy" id="43151"/>
    <lineage>
        <taxon>Eukaryota</taxon>
        <taxon>Metazoa</taxon>
        <taxon>Ecdysozoa</taxon>
        <taxon>Arthropoda</taxon>
        <taxon>Hexapoda</taxon>
        <taxon>Insecta</taxon>
        <taxon>Pterygota</taxon>
        <taxon>Neoptera</taxon>
        <taxon>Endopterygota</taxon>
        <taxon>Diptera</taxon>
        <taxon>Nematocera</taxon>
        <taxon>Culicoidea</taxon>
        <taxon>Culicidae</taxon>
        <taxon>Anophelinae</taxon>
        <taxon>Anopheles</taxon>
    </lineage>
</organism>